<sequence length="46" mass="5377">MEMPFWVENFEISGSNAFAFRLDIFLHLLGRKIALLYDSSPEKQKS</sequence>
<protein>
    <submittedName>
        <fullName evidence="1">Uncharacterized protein</fullName>
    </submittedName>
</protein>
<dbReference type="AlphaFoldDB" id="C3JAC8"/>
<evidence type="ECO:0000313" key="1">
    <source>
        <dbReference type="EMBL" id="EEN82762.1"/>
    </source>
</evidence>
<proteinExistence type="predicted"/>
<keyword evidence="2" id="KW-1185">Reference proteome</keyword>
<dbReference type="EMBL" id="ACNN01000020">
    <property type="protein sequence ID" value="EEN82762.1"/>
    <property type="molecule type" value="Genomic_DNA"/>
</dbReference>
<organism evidence="1 2">
    <name type="scientific">Porphyromonas endodontalis (strain ATCC 35406 / DSM 24491 / JCM 8526 / CCUG 16442 / BCRC 14492 / NCTC 13058 / HG 370)</name>
    <name type="common">Bacteroides endodontalis</name>
    <dbReference type="NCBI Taxonomy" id="553175"/>
    <lineage>
        <taxon>Bacteria</taxon>
        <taxon>Pseudomonadati</taxon>
        <taxon>Bacteroidota</taxon>
        <taxon>Bacteroidia</taxon>
        <taxon>Bacteroidales</taxon>
        <taxon>Porphyromonadaceae</taxon>
        <taxon>Porphyromonas</taxon>
    </lineage>
</organism>
<gene>
    <name evidence="1" type="ORF">POREN0001_0165</name>
</gene>
<evidence type="ECO:0000313" key="2">
    <source>
        <dbReference type="Proteomes" id="UP000004295"/>
    </source>
</evidence>
<reference evidence="1 2" key="1">
    <citation type="submission" date="2009-04" db="EMBL/GenBank/DDBJ databases">
        <authorList>
            <person name="Sebastian Y."/>
            <person name="Madupu R."/>
            <person name="Durkin A.S."/>
            <person name="Torralba M."/>
            <person name="Methe B."/>
            <person name="Sutton G.G."/>
            <person name="Strausberg R.L."/>
            <person name="Nelson K.E."/>
        </authorList>
    </citation>
    <scope>NUCLEOTIDE SEQUENCE [LARGE SCALE GENOMIC DNA]</scope>
    <source>
        <strain evidence="2">ATCC 35406 / BCRC 14492 / JCM 8526 / NCTC 13058 / HG 370</strain>
    </source>
</reference>
<name>C3JAC8_POREA</name>
<comment type="caution">
    <text evidence="1">The sequence shown here is derived from an EMBL/GenBank/DDBJ whole genome shotgun (WGS) entry which is preliminary data.</text>
</comment>
<accession>C3JAC8</accession>
<dbReference type="Proteomes" id="UP000004295">
    <property type="component" value="Unassembled WGS sequence"/>
</dbReference>